<feature type="domain" description="YHS" evidence="3">
    <location>
        <begin position="1"/>
        <end position="40"/>
    </location>
</feature>
<dbReference type="Proteomes" id="UP001523392">
    <property type="component" value="Unassembled WGS sequence"/>
</dbReference>
<sequence length="218" mass="23349">MQVNPATSKHRLEHGGTTFHFCCAGCRTKFAADPEKYLQPKAAAAPTPAQQAATYTCPMHPEIRQQGPGSCPLCGMGLEPLEITAEAVPNAELADMTRRFRIGLALALPVMLLEMGSHIPGLHRLVPPTASTWIQFLLATPVVLWAGWPFFLRGWQSVVNRSLNMFSLIALGTGAAYLYSVAATLAPGLFPAGFRGMDGEVAVYFEAAAVITVLVLLG</sequence>
<evidence type="ECO:0000256" key="1">
    <source>
        <dbReference type="ARBA" id="ARBA00022967"/>
    </source>
</evidence>
<proteinExistence type="predicted"/>
<dbReference type="PANTHER" id="PTHR43520">
    <property type="entry name" value="ATP7, ISOFORM B"/>
    <property type="match status" value="1"/>
</dbReference>
<dbReference type="Pfam" id="PF04945">
    <property type="entry name" value="YHS"/>
    <property type="match status" value="1"/>
</dbReference>
<dbReference type="SUPFAM" id="SSF47240">
    <property type="entry name" value="Ferritin-like"/>
    <property type="match status" value="1"/>
</dbReference>
<feature type="transmembrane region" description="Helical" evidence="2">
    <location>
        <begin position="163"/>
        <end position="181"/>
    </location>
</feature>
<feature type="domain" description="Heavy metal binding" evidence="4">
    <location>
        <begin position="55"/>
        <end position="80"/>
    </location>
</feature>
<feature type="transmembrane region" description="Helical" evidence="2">
    <location>
        <begin position="133"/>
        <end position="151"/>
    </location>
</feature>
<keyword evidence="2" id="KW-1133">Transmembrane helix</keyword>
<dbReference type="Gene3D" id="1.10.620.20">
    <property type="entry name" value="Ribonucleotide Reductase, subunit A"/>
    <property type="match status" value="1"/>
</dbReference>
<dbReference type="InterPro" id="IPR009078">
    <property type="entry name" value="Ferritin-like_SF"/>
</dbReference>
<feature type="transmembrane region" description="Helical" evidence="2">
    <location>
        <begin position="102"/>
        <end position="121"/>
    </location>
</feature>
<dbReference type="InterPro" id="IPR045800">
    <property type="entry name" value="HMBD"/>
</dbReference>
<feature type="transmembrane region" description="Helical" evidence="2">
    <location>
        <begin position="201"/>
        <end position="217"/>
    </location>
</feature>
<reference evidence="5 6" key="1">
    <citation type="submission" date="2021-12" db="EMBL/GenBank/DDBJ databases">
        <title>Siccirubricoccus leaddurans sp. nov., a high concentration Zn2+ tolerance bacterium.</title>
        <authorList>
            <person name="Cao Y."/>
        </authorList>
    </citation>
    <scope>NUCLEOTIDE SEQUENCE [LARGE SCALE GENOMIC DNA]</scope>
    <source>
        <strain evidence="5 6">KC 17139</strain>
    </source>
</reference>
<keyword evidence="1" id="KW-1278">Translocase</keyword>
<comment type="caution">
    <text evidence="5">The sequence shown here is derived from an EMBL/GenBank/DDBJ whole genome shotgun (WGS) entry which is preliminary data.</text>
</comment>
<evidence type="ECO:0000313" key="6">
    <source>
        <dbReference type="Proteomes" id="UP001523392"/>
    </source>
</evidence>
<dbReference type="PANTHER" id="PTHR43520:SF8">
    <property type="entry name" value="P-TYPE CU(+) TRANSPORTER"/>
    <property type="match status" value="1"/>
</dbReference>
<organism evidence="5 6">
    <name type="scientific">Siccirubricoccus soli</name>
    <dbReference type="NCBI Taxonomy" id="2899147"/>
    <lineage>
        <taxon>Bacteria</taxon>
        <taxon>Pseudomonadati</taxon>
        <taxon>Pseudomonadota</taxon>
        <taxon>Alphaproteobacteria</taxon>
        <taxon>Acetobacterales</taxon>
        <taxon>Roseomonadaceae</taxon>
        <taxon>Siccirubricoccus</taxon>
    </lineage>
</organism>
<dbReference type="Pfam" id="PF19335">
    <property type="entry name" value="HMBD"/>
    <property type="match status" value="1"/>
</dbReference>
<protein>
    <submittedName>
        <fullName evidence="5">YHS domain-containing protein</fullName>
    </submittedName>
</protein>
<evidence type="ECO:0000313" key="5">
    <source>
        <dbReference type="EMBL" id="MCO6417915.1"/>
    </source>
</evidence>
<keyword evidence="6" id="KW-1185">Reference proteome</keyword>
<dbReference type="InterPro" id="IPR007029">
    <property type="entry name" value="YHS_dom"/>
</dbReference>
<evidence type="ECO:0000259" key="3">
    <source>
        <dbReference type="Pfam" id="PF04945"/>
    </source>
</evidence>
<keyword evidence="2" id="KW-0472">Membrane</keyword>
<feature type="non-terminal residue" evidence="5">
    <location>
        <position position="218"/>
    </location>
</feature>
<gene>
    <name evidence="5" type="ORF">JYK14_17355</name>
</gene>
<dbReference type="InterPro" id="IPR012348">
    <property type="entry name" value="RNR-like"/>
</dbReference>
<accession>A0ABT1DA95</accession>
<dbReference type="EMBL" id="JAFIRR010000108">
    <property type="protein sequence ID" value="MCO6417915.1"/>
    <property type="molecule type" value="Genomic_DNA"/>
</dbReference>
<evidence type="ECO:0000256" key="2">
    <source>
        <dbReference type="SAM" id="Phobius"/>
    </source>
</evidence>
<name>A0ABT1DA95_9PROT</name>
<keyword evidence="2" id="KW-0812">Transmembrane</keyword>
<evidence type="ECO:0000259" key="4">
    <source>
        <dbReference type="Pfam" id="PF19335"/>
    </source>
</evidence>